<accession>A0ABP1DQN6</accession>
<gene>
    <name evidence="1" type="ORF">GFSPODELE1_LOCUS7679</name>
</gene>
<keyword evidence="2" id="KW-1185">Reference proteome</keyword>
<dbReference type="Proteomes" id="UP001497453">
    <property type="component" value="Chromosome 5"/>
</dbReference>
<organism evidence="1 2">
    <name type="scientific">Somion occarium</name>
    <dbReference type="NCBI Taxonomy" id="3059160"/>
    <lineage>
        <taxon>Eukaryota</taxon>
        <taxon>Fungi</taxon>
        <taxon>Dikarya</taxon>
        <taxon>Basidiomycota</taxon>
        <taxon>Agaricomycotina</taxon>
        <taxon>Agaricomycetes</taxon>
        <taxon>Polyporales</taxon>
        <taxon>Cerrenaceae</taxon>
        <taxon>Somion</taxon>
    </lineage>
</organism>
<evidence type="ECO:0000313" key="1">
    <source>
        <dbReference type="EMBL" id="CAL1710150.1"/>
    </source>
</evidence>
<name>A0ABP1DQN6_9APHY</name>
<protein>
    <submittedName>
        <fullName evidence="1">Uncharacterized protein</fullName>
    </submittedName>
</protein>
<sequence length="136" mass="15418">MDLYLTLNIPLPITATSRSFIQYGSAQLMDRLLLVYVLDEKWLADRAEYLNLAVITDPWTRFEAIQAAANNVLLQTGLGRRVRLKVVIFQGQPRMAVGLASSVPNDRWPMPPQHVIDSVKCVLGVHYEPMWLPESI</sequence>
<evidence type="ECO:0000313" key="2">
    <source>
        <dbReference type="Proteomes" id="UP001497453"/>
    </source>
</evidence>
<reference evidence="2" key="1">
    <citation type="submission" date="2024-04" db="EMBL/GenBank/DDBJ databases">
        <authorList>
            <person name="Shaw F."/>
            <person name="Minotto A."/>
        </authorList>
    </citation>
    <scope>NUCLEOTIDE SEQUENCE [LARGE SCALE GENOMIC DNA]</scope>
</reference>
<proteinExistence type="predicted"/>
<dbReference type="EMBL" id="OZ037948">
    <property type="protein sequence ID" value="CAL1710150.1"/>
    <property type="molecule type" value="Genomic_DNA"/>
</dbReference>